<keyword evidence="2" id="KW-0378">Hydrolase</keyword>
<keyword evidence="1" id="KW-0472">Membrane</keyword>
<organism evidence="2">
    <name type="scientific">Candidatus Berkiella cookevillensis</name>
    <dbReference type="NCBI Taxonomy" id="437022"/>
    <lineage>
        <taxon>Bacteria</taxon>
        <taxon>Pseudomonadati</taxon>
        <taxon>Pseudomonadota</taxon>
        <taxon>Gammaproteobacteria</taxon>
        <taxon>Candidatus Berkiellales</taxon>
        <taxon>Candidatus Berkiellaceae</taxon>
        <taxon>Candidatus Berkiella</taxon>
    </lineage>
</organism>
<proteinExistence type="predicted"/>
<dbReference type="PATRIC" id="fig|1590042.3.peg.1949"/>
<evidence type="ECO:0000313" key="3">
    <source>
        <dbReference type="EMBL" id="MCS5709113.1"/>
    </source>
</evidence>
<evidence type="ECO:0000313" key="2">
    <source>
        <dbReference type="EMBL" id="KRG17959.1"/>
    </source>
</evidence>
<keyword evidence="1" id="KW-0812">Transmembrane</keyword>
<comment type="caution">
    <text evidence="2">The sequence shown here is derived from an EMBL/GenBank/DDBJ whole genome shotgun (WGS) entry which is preliminary data.</text>
</comment>
<name>A0A0Q9YMV0_9GAMM</name>
<accession>A0A0Q9YMV0</accession>
<dbReference type="OrthoDB" id="4760165at2"/>
<feature type="transmembrane region" description="Helical" evidence="1">
    <location>
        <begin position="189"/>
        <end position="208"/>
    </location>
</feature>
<dbReference type="Proteomes" id="UP000051494">
    <property type="component" value="Unassembled WGS sequence"/>
</dbReference>
<sequence>MQKYSPNIEPRVLGFSYQNTPSIEGYYESDIHAYHFHAVALFLPSLEKMLVLSLRKALTLVENTQLRQEITSLVAQESIHGAEFNRYNHASLHNTQKTIVADAYGMKCFRFIASMIHHLSPTFHFALSAAGEHFTAISAELFLKETRWFANVPPEYSALWRWHCIEELEHKAVAFDVYQSLNGRYTTRISAMLLMTIAFNWLYLVAIFKIAKHNKKLFDFSFYKRMLHFYWGRYGLMRSLLKPYWQYFKPRFHPATHIDSTIITKWKDFLNTATKEESLQGLQATTPPQVKNLSNS</sequence>
<gene>
    <name evidence="3" type="ORF">CC99x_009370</name>
    <name evidence="2" type="ORF">CC99x_01915</name>
</gene>
<reference evidence="3" key="3">
    <citation type="submission" date="2021-06" db="EMBL/GenBank/DDBJ databases">
        <title>Genomic Description and Analysis of Intracellular Bacteria, Candidatus Berkiella cookevillensis and Candidatus Berkiella aquae.</title>
        <authorList>
            <person name="Kidane D.T."/>
            <person name="Mehari Y.T."/>
            <person name="Rice F.C."/>
            <person name="Arivett B.A."/>
            <person name="Farone A.L."/>
            <person name="Berk S.G."/>
            <person name="Farone M.B."/>
        </authorList>
    </citation>
    <scope>NUCLEOTIDE SEQUENCE</scope>
    <source>
        <strain evidence="3">CC99</strain>
    </source>
</reference>
<dbReference type="EMBL" id="LKHV02000001">
    <property type="protein sequence ID" value="MCS5709113.1"/>
    <property type="molecule type" value="Genomic_DNA"/>
</dbReference>
<dbReference type="EMBL" id="LKHV01000010">
    <property type="protein sequence ID" value="KRG17959.1"/>
    <property type="molecule type" value="Genomic_DNA"/>
</dbReference>
<dbReference type="InterPro" id="IPR016516">
    <property type="entry name" value="UCP07580"/>
</dbReference>
<reference evidence="3" key="2">
    <citation type="journal article" date="2016" name="Genome Announc.">
        <title>Draft Genome Sequences of Two Novel Amoeba-Resistant Intranuclear Bacteria, 'Candidatus Berkiella cookevillensis' and 'Candidatus Berkiella aquae'.</title>
        <authorList>
            <person name="Mehari Y.T."/>
            <person name="Arivett B.A."/>
            <person name="Farone A.L."/>
            <person name="Gunderson J.H."/>
            <person name="Farone M.B."/>
        </authorList>
    </citation>
    <scope>NUCLEOTIDE SEQUENCE</scope>
    <source>
        <strain evidence="3">CC99</strain>
    </source>
</reference>
<evidence type="ECO:0000313" key="4">
    <source>
        <dbReference type="Proteomes" id="UP000051494"/>
    </source>
</evidence>
<dbReference type="STRING" id="437022.CC99x_01915"/>
<dbReference type="RefSeq" id="WP_057625021.1">
    <property type="nucleotide sequence ID" value="NZ_LKHV02000001.1"/>
</dbReference>
<dbReference type="PANTHER" id="PTHR39456:SF1">
    <property type="entry name" value="METAL-DEPENDENT HYDROLASE"/>
    <property type="match status" value="1"/>
</dbReference>
<protein>
    <submittedName>
        <fullName evidence="2 3">Metal-dependent hydrolase</fullName>
    </submittedName>
</protein>
<dbReference type="AlphaFoldDB" id="A0A0Q9YMV0"/>
<keyword evidence="1" id="KW-1133">Transmembrane helix</keyword>
<keyword evidence="4" id="KW-1185">Reference proteome</keyword>
<dbReference type="Pfam" id="PF10118">
    <property type="entry name" value="Metal_hydrol"/>
    <property type="match status" value="1"/>
</dbReference>
<reference evidence="2" key="1">
    <citation type="submission" date="2015-09" db="EMBL/GenBank/DDBJ databases">
        <title>Draft Genome Sequences of Two Novel Amoeba-resistant Intranuclear Bacteria, Candidatus Berkiella cookevillensis and Candidatus Berkiella aquae.</title>
        <authorList>
            <person name="Mehari Y.T."/>
            <person name="Arivett B.A."/>
            <person name="Farone A.L."/>
            <person name="Gunderson J.H."/>
            <person name="Farone M.B."/>
        </authorList>
    </citation>
    <scope>NUCLEOTIDE SEQUENCE [LARGE SCALE GENOMIC DNA]</scope>
    <source>
        <strain evidence="2">CC99</strain>
    </source>
</reference>
<dbReference type="PANTHER" id="PTHR39456">
    <property type="entry name" value="METAL-DEPENDENT HYDROLASE"/>
    <property type="match status" value="1"/>
</dbReference>
<evidence type="ECO:0000256" key="1">
    <source>
        <dbReference type="SAM" id="Phobius"/>
    </source>
</evidence>
<dbReference type="GO" id="GO:0016787">
    <property type="term" value="F:hydrolase activity"/>
    <property type="evidence" value="ECO:0007669"/>
    <property type="project" value="UniProtKB-KW"/>
</dbReference>